<dbReference type="PRINTS" id="PR00723">
    <property type="entry name" value="SUBTILISIN"/>
</dbReference>
<gene>
    <name evidence="10" type="ORF">B9G39_17810</name>
</gene>
<dbReference type="AlphaFoldDB" id="A0A4P9VQ65"/>
<dbReference type="GO" id="GO:0004252">
    <property type="term" value="F:serine-type endopeptidase activity"/>
    <property type="evidence" value="ECO:0007669"/>
    <property type="project" value="UniProtKB-UniRule"/>
</dbReference>
<evidence type="ECO:0000256" key="2">
    <source>
        <dbReference type="ARBA" id="ARBA00022670"/>
    </source>
</evidence>
<dbReference type="RefSeq" id="WP_094788155.1">
    <property type="nucleotide sequence ID" value="NZ_NDXW01000001.1"/>
</dbReference>
<keyword evidence="3 6" id="KW-0378">Hydrolase</keyword>
<dbReference type="PANTHER" id="PTHR43806:SF11">
    <property type="entry name" value="CEREVISIN-RELATED"/>
    <property type="match status" value="1"/>
</dbReference>
<dbReference type="InterPro" id="IPR023828">
    <property type="entry name" value="Peptidase_S8_Ser-AS"/>
</dbReference>
<dbReference type="PROSITE" id="PS00138">
    <property type="entry name" value="SUBTILASE_SER"/>
    <property type="match status" value="1"/>
</dbReference>
<dbReference type="InterPro" id="IPR036852">
    <property type="entry name" value="Peptidase_S8/S53_dom_sf"/>
</dbReference>
<keyword evidence="2 6" id="KW-0645">Protease</keyword>
<dbReference type="InterPro" id="IPR050131">
    <property type="entry name" value="Peptidase_S8_subtilisin-like"/>
</dbReference>
<dbReference type="Pfam" id="PF00082">
    <property type="entry name" value="Peptidase_S8"/>
    <property type="match status" value="1"/>
</dbReference>
<dbReference type="GO" id="GO:0006508">
    <property type="term" value="P:proteolysis"/>
    <property type="evidence" value="ECO:0007669"/>
    <property type="project" value="UniProtKB-KW"/>
</dbReference>
<dbReference type="Proteomes" id="UP000257039">
    <property type="component" value="Unassembled WGS sequence"/>
</dbReference>
<dbReference type="InterPro" id="IPR015500">
    <property type="entry name" value="Peptidase_S8_subtilisin-rel"/>
</dbReference>
<dbReference type="InterPro" id="IPR023827">
    <property type="entry name" value="Peptidase_S8_Asp-AS"/>
</dbReference>
<keyword evidence="11" id="KW-1185">Reference proteome</keyword>
<feature type="active site" description="Charge relay system" evidence="5 6">
    <location>
        <position position="434"/>
    </location>
</feature>
<proteinExistence type="inferred from homology"/>
<evidence type="ECO:0000313" key="11">
    <source>
        <dbReference type="Proteomes" id="UP000257039"/>
    </source>
</evidence>
<evidence type="ECO:0000259" key="9">
    <source>
        <dbReference type="Pfam" id="PF00082"/>
    </source>
</evidence>
<evidence type="ECO:0000256" key="5">
    <source>
        <dbReference type="PIRSR" id="PIRSR615500-1"/>
    </source>
</evidence>
<evidence type="ECO:0000256" key="6">
    <source>
        <dbReference type="PROSITE-ProRule" id="PRU01240"/>
    </source>
</evidence>
<feature type="signal peptide" evidence="8">
    <location>
        <begin position="1"/>
        <end position="26"/>
    </location>
</feature>
<dbReference type="SUPFAM" id="SSF52743">
    <property type="entry name" value="Subtilisin-like"/>
    <property type="match status" value="1"/>
</dbReference>
<protein>
    <recommendedName>
        <fullName evidence="9">Peptidase S8/S53 domain-containing protein</fullName>
    </recommendedName>
</protein>
<dbReference type="PANTHER" id="PTHR43806">
    <property type="entry name" value="PEPTIDASE S8"/>
    <property type="match status" value="1"/>
</dbReference>
<evidence type="ECO:0000256" key="7">
    <source>
        <dbReference type="RuleBase" id="RU003355"/>
    </source>
</evidence>
<feature type="active site" description="Charge relay system" evidence="5 6">
    <location>
        <position position="237"/>
    </location>
</feature>
<evidence type="ECO:0000256" key="1">
    <source>
        <dbReference type="ARBA" id="ARBA00011073"/>
    </source>
</evidence>
<keyword evidence="4 6" id="KW-0720">Serine protease</keyword>
<feature type="domain" description="Peptidase S8/S53" evidence="9">
    <location>
        <begin position="162"/>
        <end position="467"/>
    </location>
</feature>
<comment type="caution">
    <text evidence="10">The sequence shown here is derived from an EMBL/GenBank/DDBJ whole genome shotgun (WGS) entry which is preliminary data.</text>
</comment>
<dbReference type="PROSITE" id="PS51892">
    <property type="entry name" value="SUBTILASE"/>
    <property type="match status" value="1"/>
</dbReference>
<dbReference type="Gene3D" id="3.40.50.200">
    <property type="entry name" value="Peptidase S8/S53 domain"/>
    <property type="match status" value="1"/>
</dbReference>
<feature type="active site" description="Charge relay system" evidence="5 6">
    <location>
        <position position="171"/>
    </location>
</feature>
<comment type="similarity">
    <text evidence="1 6 7">Belongs to the peptidase S8 family.</text>
</comment>
<accession>A0A4P9VQ65</accession>
<evidence type="ECO:0000313" key="10">
    <source>
        <dbReference type="EMBL" id="RDH45146.1"/>
    </source>
</evidence>
<dbReference type="PROSITE" id="PS00137">
    <property type="entry name" value="SUBTILASE_HIS"/>
    <property type="match status" value="1"/>
</dbReference>
<evidence type="ECO:0000256" key="3">
    <source>
        <dbReference type="ARBA" id="ARBA00022801"/>
    </source>
</evidence>
<name>A0A4P9VQ65_9GAMM</name>
<reference evidence="10 11" key="1">
    <citation type="submission" date="2017-04" db="EMBL/GenBank/DDBJ databases">
        <title>Draft genome sequence of Zooshikella ganghwensis VG4 isolated from Red Sea sediments.</title>
        <authorList>
            <person name="Rehman Z."/>
            <person name="Alam I."/>
            <person name="Kamau A."/>
            <person name="Bajic V."/>
            <person name="Leiknes T."/>
        </authorList>
    </citation>
    <scope>NUCLEOTIDE SEQUENCE [LARGE SCALE GENOMIC DNA]</scope>
    <source>
        <strain evidence="10 11">VG4</strain>
    </source>
</reference>
<dbReference type="InterPro" id="IPR022398">
    <property type="entry name" value="Peptidase_S8_His-AS"/>
</dbReference>
<sequence>MKKCLGKFLLSGVSFAIFSSMQFAYAENGFANEKTDVLFEIKQSNKASVEILDKVNTINDFKEGLLALRVEVSTAEDTAATETKAQGVINSIAAPNFNATIDKNGTGFYIITTVEGLAEIIKSENVLSVNSAVGKVQSTTSHTPSSYVYAPNDAKPAKDYTGKGVTVAVIDTGVNTSHVQIQGKIVKELCFLTTDLNSITATAYMNKVKTYGPDFGDCPNGKNFDDSKGASEDFNGHGSNVTGIIAAQPSTAKDAAPAGGAPDVNIVSIRAVNNKGGANNQDITRALKKLVTDPTLQDVKVINMSIANSLVNPSDCDAISKNDYTDAINELVSQGKTVIVSSGNDAATTGEGFPSCLSKTLSVAAHSATPINNLKLFQNFNCYHENGMTTDDISCFSNIGPSTDLVAPGVNVLSLGLATGANPTTTRSDFSGTSQAAPAVSACVARMLEKDPTLTPAAIKNYLQNSGKYITKPNDKDFYIPKMDCDAAIDMVNAMVKKP</sequence>
<dbReference type="EMBL" id="NDXW01000001">
    <property type="protein sequence ID" value="RDH45146.1"/>
    <property type="molecule type" value="Genomic_DNA"/>
</dbReference>
<evidence type="ECO:0000256" key="4">
    <source>
        <dbReference type="ARBA" id="ARBA00022825"/>
    </source>
</evidence>
<organism evidence="10 11">
    <name type="scientific">Zooshikella ganghwensis</name>
    <dbReference type="NCBI Taxonomy" id="202772"/>
    <lineage>
        <taxon>Bacteria</taxon>
        <taxon>Pseudomonadati</taxon>
        <taxon>Pseudomonadota</taxon>
        <taxon>Gammaproteobacteria</taxon>
        <taxon>Oceanospirillales</taxon>
        <taxon>Zooshikellaceae</taxon>
        <taxon>Zooshikella</taxon>
    </lineage>
</organism>
<keyword evidence="8" id="KW-0732">Signal</keyword>
<dbReference type="PROSITE" id="PS00136">
    <property type="entry name" value="SUBTILASE_ASP"/>
    <property type="match status" value="1"/>
</dbReference>
<feature type="chain" id="PRO_5020377446" description="Peptidase S8/S53 domain-containing protein" evidence="8">
    <location>
        <begin position="27"/>
        <end position="499"/>
    </location>
</feature>
<dbReference type="InterPro" id="IPR000209">
    <property type="entry name" value="Peptidase_S8/S53_dom"/>
</dbReference>
<evidence type="ECO:0000256" key="8">
    <source>
        <dbReference type="SAM" id="SignalP"/>
    </source>
</evidence>